<sequence length="68" mass="7131">MVVFDGGVNGGVLYRGVLDWGAAVGVFVVIGFDDGIFLFDSSGDVKSTVNGDVVKYLCGRYGCSNSCR</sequence>
<protein>
    <submittedName>
        <fullName evidence="2">Uncharacterized protein</fullName>
    </submittedName>
</protein>
<keyword evidence="3" id="KW-1185">Reference proteome</keyword>
<evidence type="ECO:0000313" key="2">
    <source>
        <dbReference type="EMBL" id="KAJ1185344.1"/>
    </source>
</evidence>
<evidence type="ECO:0000313" key="3">
    <source>
        <dbReference type="Proteomes" id="UP001066276"/>
    </source>
</evidence>
<gene>
    <name evidence="2" type="ORF">NDU88_002137</name>
</gene>
<keyword evidence="1" id="KW-1133">Transmembrane helix</keyword>
<comment type="caution">
    <text evidence="2">The sequence shown here is derived from an EMBL/GenBank/DDBJ whole genome shotgun (WGS) entry which is preliminary data.</text>
</comment>
<keyword evidence="1" id="KW-0812">Transmembrane</keyword>
<proteinExistence type="predicted"/>
<organism evidence="2 3">
    <name type="scientific">Pleurodeles waltl</name>
    <name type="common">Iberian ribbed newt</name>
    <dbReference type="NCBI Taxonomy" id="8319"/>
    <lineage>
        <taxon>Eukaryota</taxon>
        <taxon>Metazoa</taxon>
        <taxon>Chordata</taxon>
        <taxon>Craniata</taxon>
        <taxon>Vertebrata</taxon>
        <taxon>Euteleostomi</taxon>
        <taxon>Amphibia</taxon>
        <taxon>Batrachia</taxon>
        <taxon>Caudata</taxon>
        <taxon>Salamandroidea</taxon>
        <taxon>Salamandridae</taxon>
        <taxon>Pleurodelinae</taxon>
        <taxon>Pleurodeles</taxon>
    </lineage>
</organism>
<dbReference type="Proteomes" id="UP001066276">
    <property type="component" value="Chromosome 3_1"/>
</dbReference>
<feature type="transmembrane region" description="Helical" evidence="1">
    <location>
        <begin position="20"/>
        <end position="39"/>
    </location>
</feature>
<reference evidence="2" key="1">
    <citation type="journal article" date="2022" name="bioRxiv">
        <title>Sequencing and chromosome-scale assembly of the giantPleurodeles waltlgenome.</title>
        <authorList>
            <person name="Brown T."/>
            <person name="Elewa A."/>
            <person name="Iarovenko S."/>
            <person name="Subramanian E."/>
            <person name="Araus A.J."/>
            <person name="Petzold A."/>
            <person name="Susuki M."/>
            <person name="Suzuki K.-i.T."/>
            <person name="Hayashi T."/>
            <person name="Toyoda A."/>
            <person name="Oliveira C."/>
            <person name="Osipova E."/>
            <person name="Leigh N.D."/>
            <person name="Simon A."/>
            <person name="Yun M.H."/>
        </authorList>
    </citation>
    <scope>NUCLEOTIDE SEQUENCE</scope>
    <source>
        <strain evidence="2">20211129_DDA</strain>
        <tissue evidence="2">Liver</tissue>
    </source>
</reference>
<dbReference type="AlphaFoldDB" id="A0AAV7U8F5"/>
<accession>A0AAV7U8F5</accession>
<keyword evidence="1" id="KW-0472">Membrane</keyword>
<evidence type="ECO:0000256" key="1">
    <source>
        <dbReference type="SAM" id="Phobius"/>
    </source>
</evidence>
<name>A0AAV7U8F5_PLEWA</name>
<dbReference type="EMBL" id="JANPWB010000005">
    <property type="protein sequence ID" value="KAJ1185344.1"/>
    <property type="molecule type" value="Genomic_DNA"/>
</dbReference>